<proteinExistence type="predicted"/>
<feature type="transmembrane region" description="Helical" evidence="2">
    <location>
        <begin position="139"/>
        <end position="160"/>
    </location>
</feature>
<evidence type="ECO:0000313" key="3">
    <source>
        <dbReference type="EMBL" id="KAK9418358.1"/>
    </source>
</evidence>
<keyword evidence="2" id="KW-0472">Membrane</keyword>
<feature type="compositionally biased region" description="Basic and acidic residues" evidence="1">
    <location>
        <begin position="409"/>
        <end position="427"/>
    </location>
</feature>
<feature type="transmembrane region" description="Helical" evidence="2">
    <location>
        <begin position="41"/>
        <end position="63"/>
    </location>
</feature>
<evidence type="ECO:0000256" key="2">
    <source>
        <dbReference type="SAM" id="Phobius"/>
    </source>
</evidence>
<dbReference type="Proteomes" id="UP001408356">
    <property type="component" value="Unassembled WGS sequence"/>
</dbReference>
<reference evidence="3 4" key="1">
    <citation type="journal article" date="2024" name="J. Plant Pathol.">
        <title>Sequence and assembly of the genome of Seiridium unicorne, isolate CBS 538.82, causal agent of cypress canker disease.</title>
        <authorList>
            <person name="Scali E."/>
            <person name="Rocca G.D."/>
            <person name="Danti R."/>
            <person name="Garbelotto M."/>
            <person name="Barberini S."/>
            <person name="Baroncelli R."/>
            <person name="Emiliani G."/>
        </authorList>
    </citation>
    <scope>NUCLEOTIDE SEQUENCE [LARGE SCALE GENOMIC DNA]</scope>
    <source>
        <strain evidence="3 4">BM-138-508</strain>
    </source>
</reference>
<accession>A0ABR2UUL7</accession>
<evidence type="ECO:0000256" key="1">
    <source>
        <dbReference type="SAM" id="MobiDB-lite"/>
    </source>
</evidence>
<name>A0ABR2UUL7_9PEZI</name>
<feature type="region of interest" description="Disordered" evidence="1">
    <location>
        <begin position="536"/>
        <end position="565"/>
    </location>
</feature>
<evidence type="ECO:0000313" key="4">
    <source>
        <dbReference type="Proteomes" id="UP001408356"/>
    </source>
</evidence>
<feature type="compositionally biased region" description="Polar residues" evidence="1">
    <location>
        <begin position="542"/>
        <end position="564"/>
    </location>
</feature>
<gene>
    <name evidence="3" type="ORF">SUNI508_08085</name>
</gene>
<feature type="compositionally biased region" description="Basic and acidic residues" evidence="1">
    <location>
        <begin position="451"/>
        <end position="475"/>
    </location>
</feature>
<feature type="transmembrane region" description="Helical" evidence="2">
    <location>
        <begin position="294"/>
        <end position="317"/>
    </location>
</feature>
<keyword evidence="2" id="KW-1133">Transmembrane helix</keyword>
<organism evidence="3 4">
    <name type="scientific">Seiridium unicorne</name>
    <dbReference type="NCBI Taxonomy" id="138068"/>
    <lineage>
        <taxon>Eukaryota</taxon>
        <taxon>Fungi</taxon>
        <taxon>Dikarya</taxon>
        <taxon>Ascomycota</taxon>
        <taxon>Pezizomycotina</taxon>
        <taxon>Sordariomycetes</taxon>
        <taxon>Xylariomycetidae</taxon>
        <taxon>Amphisphaeriales</taxon>
        <taxon>Sporocadaceae</taxon>
        <taxon>Seiridium</taxon>
    </lineage>
</organism>
<comment type="caution">
    <text evidence="3">The sequence shown here is derived from an EMBL/GenBank/DDBJ whole genome shotgun (WGS) entry which is preliminary data.</text>
</comment>
<protein>
    <submittedName>
        <fullName evidence="3">Uncharacterized protein</fullName>
    </submittedName>
</protein>
<feature type="region of interest" description="Disordered" evidence="1">
    <location>
        <begin position="409"/>
        <end position="490"/>
    </location>
</feature>
<sequence>MSDTVLELASQWTNPTDVTTVLMIIGGDVVQKALAQTTGCWYTPVCFSFGWVAYAFMALVNILGEGRLLPPPDYPVKVFNLETGYVRENRNWVIGRLLRDQSAYMSRKEAAPHAGIRIAVWEALNIPNQRHTGFSYSKVHVWGVFTTIVQLVVAAIPLILNGRWGILLITCAGTLLAIMAGGLPQWRAEKLPNRQSCKKVFALTTGNGARDIMIINGAGNCLDLEELCAQETPRGEKPWEKFMHDALGDRAKDKWEKPGLFSKPVVGSSGSFHFHRTGTQIMEARTTRGLPRGFFVTMITCVVQSILWLLLLISVAALIEDTWFLILVGGIGMFQNGYLAAMERSPKHRNIPLKLKEVITRPKVMDGLMDLEVGHGRRGAPLVGPSNPLVFPLVAEFFNGQLRPNEKAWWDGDRGPYDHQRSAEKGIRGAPRTEMPSLESRRPSQSAEGTALEHKPGKTNDFKRMVGKRSDDREVVSGSYGQGLPTVDRSDFGDLEQGHLFDHNDVRQPRSPPHVHYRTGAMESLHKHTLEKVAMESPPLGSATNNTPQGRSRSHEIQNSSQRFDTLILDYEPKNIGSFPEWLG</sequence>
<keyword evidence="2" id="KW-0812">Transmembrane</keyword>
<feature type="transmembrane region" description="Helical" evidence="2">
    <location>
        <begin position="166"/>
        <end position="186"/>
    </location>
</feature>
<feature type="transmembrane region" description="Helical" evidence="2">
    <location>
        <begin position="323"/>
        <end position="341"/>
    </location>
</feature>
<dbReference type="EMBL" id="JARVKF010000385">
    <property type="protein sequence ID" value="KAK9418358.1"/>
    <property type="molecule type" value="Genomic_DNA"/>
</dbReference>
<keyword evidence="4" id="KW-1185">Reference proteome</keyword>